<protein>
    <submittedName>
        <fullName evidence="3">Sirohydrochlorin chelatase</fullName>
    </submittedName>
</protein>
<accession>A0ABR7M0P5</accession>
<dbReference type="Proteomes" id="UP000805614">
    <property type="component" value="Unassembled WGS sequence"/>
</dbReference>
<keyword evidence="4" id="KW-1185">Reference proteome</keyword>
<dbReference type="CDD" id="cd03416">
    <property type="entry name" value="CbiX_SirB_N"/>
    <property type="match status" value="1"/>
</dbReference>
<evidence type="ECO:0000313" key="4">
    <source>
        <dbReference type="Proteomes" id="UP000805614"/>
    </source>
</evidence>
<dbReference type="InterPro" id="IPR002762">
    <property type="entry name" value="CbiX-like"/>
</dbReference>
<dbReference type="InterPro" id="IPR050963">
    <property type="entry name" value="Sirohydro_Cobaltochel/CbiX"/>
</dbReference>
<proteinExistence type="predicted"/>
<name>A0ABR7M0P5_9ACTN</name>
<keyword evidence="2" id="KW-0456">Lyase</keyword>
<dbReference type="PANTHER" id="PTHR33542:SF5">
    <property type="entry name" value="FERROCHELATASE CHE1"/>
    <property type="match status" value="1"/>
</dbReference>
<dbReference type="CDD" id="cd03414">
    <property type="entry name" value="CbiX_SirB_C"/>
    <property type="match status" value="1"/>
</dbReference>
<dbReference type="Gene3D" id="3.40.50.1400">
    <property type="match status" value="2"/>
</dbReference>
<evidence type="ECO:0000256" key="2">
    <source>
        <dbReference type="ARBA" id="ARBA00023239"/>
    </source>
</evidence>
<evidence type="ECO:0000256" key="1">
    <source>
        <dbReference type="ARBA" id="ARBA00022723"/>
    </source>
</evidence>
<dbReference type="PANTHER" id="PTHR33542">
    <property type="entry name" value="SIROHYDROCHLORIN FERROCHELATASE, CHLOROPLASTIC"/>
    <property type="match status" value="1"/>
</dbReference>
<dbReference type="SUPFAM" id="SSF53800">
    <property type="entry name" value="Chelatase"/>
    <property type="match status" value="1"/>
</dbReference>
<gene>
    <name evidence="3" type="ORF">HKK74_33095</name>
</gene>
<dbReference type="Pfam" id="PF01903">
    <property type="entry name" value="CbiX"/>
    <property type="match status" value="2"/>
</dbReference>
<reference evidence="3 4" key="1">
    <citation type="submission" date="2020-06" db="EMBL/GenBank/DDBJ databases">
        <title>Actinomadura xiongansis sp. nov., isolated from soil of Baiyangdian.</title>
        <authorList>
            <person name="Zhang X."/>
        </authorList>
    </citation>
    <scope>NUCLEOTIDE SEQUENCE [LARGE SCALE GENOMIC DNA]</scope>
    <source>
        <strain evidence="3 4">HBUM206468</strain>
    </source>
</reference>
<organism evidence="3 4">
    <name type="scientific">Actinomadura alba</name>
    <dbReference type="NCBI Taxonomy" id="406431"/>
    <lineage>
        <taxon>Bacteria</taxon>
        <taxon>Bacillati</taxon>
        <taxon>Actinomycetota</taxon>
        <taxon>Actinomycetes</taxon>
        <taxon>Streptosporangiales</taxon>
        <taxon>Thermomonosporaceae</taxon>
        <taxon>Actinomadura</taxon>
    </lineage>
</organism>
<keyword evidence="1" id="KW-0479">Metal-binding</keyword>
<comment type="caution">
    <text evidence="3">The sequence shown here is derived from an EMBL/GenBank/DDBJ whole genome shotgun (WGS) entry which is preliminary data.</text>
</comment>
<sequence length="276" mass="28998">MRYQPVTPSVRDLVVVRADDGEITHEHEKVPLVAVAHGSRDPRAAATVEALLDAVRRRRPALPVVGCYLDHATPDPLRALGRLAAEGADAAVVLPLLLTAAYHSKIDIPGVLTEACTRHPRLRLRTAATLGPHPLMLTALERRLATPETGVEAGDPSTAVVLVSAGSSDPAANAVIDGMARQWRRRGWWDVAAAYASAARPTPAEAVRSLREAGAPRVVVASYFLAPGHFADKVRAEALAAGATAVSPVLGAAPELTDIVLQRYDEALSATAVATG</sequence>
<dbReference type="EMBL" id="JABVEC010000039">
    <property type="protein sequence ID" value="MBC6470292.1"/>
    <property type="molecule type" value="Genomic_DNA"/>
</dbReference>
<evidence type="ECO:0000313" key="3">
    <source>
        <dbReference type="EMBL" id="MBC6470292.1"/>
    </source>
</evidence>